<gene>
    <name evidence="2" type="ORF">DPMN_071057</name>
</gene>
<proteinExistence type="predicted"/>
<comment type="caution">
    <text evidence="2">The sequence shown here is derived from an EMBL/GenBank/DDBJ whole genome shotgun (WGS) entry which is preliminary data.</text>
</comment>
<dbReference type="AlphaFoldDB" id="A0A9D3Z273"/>
<keyword evidence="3" id="KW-1185">Reference proteome</keyword>
<evidence type="ECO:0000256" key="1">
    <source>
        <dbReference type="SAM" id="MobiDB-lite"/>
    </source>
</evidence>
<feature type="compositionally biased region" description="Basic and acidic residues" evidence="1">
    <location>
        <begin position="1"/>
        <end position="12"/>
    </location>
</feature>
<evidence type="ECO:0000313" key="2">
    <source>
        <dbReference type="EMBL" id="KAH3711388.1"/>
    </source>
</evidence>
<protein>
    <submittedName>
        <fullName evidence="2">Uncharacterized protein</fullName>
    </submittedName>
</protein>
<name>A0A9D3Z273_DREPO</name>
<sequence length="116" mass="13508">MTDLGARLEKVESQSQNYDSYEDGYGYYGEESECFEPDYSEEAQPVGHGSETQKDTRKRPADESSHSKLESMAKKFRSTETVDENIDQTFAEYINDLFHNWIDEDRYEKLINKLAT</sequence>
<dbReference type="EMBL" id="JAIWYP010000014">
    <property type="protein sequence ID" value="KAH3711388.1"/>
    <property type="molecule type" value="Genomic_DNA"/>
</dbReference>
<accession>A0A9D3Z273</accession>
<feature type="compositionally biased region" description="Basic and acidic residues" evidence="1">
    <location>
        <begin position="51"/>
        <end position="80"/>
    </location>
</feature>
<dbReference type="Proteomes" id="UP000828390">
    <property type="component" value="Unassembled WGS sequence"/>
</dbReference>
<reference evidence="2" key="2">
    <citation type="submission" date="2020-11" db="EMBL/GenBank/DDBJ databases">
        <authorList>
            <person name="McCartney M.A."/>
            <person name="Auch B."/>
            <person name="Kono T."/>
            <person name="Mallez S."/>
            <person name="Becker A."/>
            <person name="Gohl D.M."/>
            <person name="Silverstein K.A.T."/>
            <person name="Koren S."/>
            <person name="Bechman K.B."/>
            <person name="Herman A."/>
            <person name="Abrahante J.E."/>
            <person name="Garbe J."/>
        </authorList>
    </citation>
    <scope>NUCLEOTIDE SEQUENCE</scope>
    <source>
        <strain evidence="2">Duluth1</strain>
        <tissue evidence="2">Whole animal</tissue>
    </source>
</reference>
<organism evidence="2 3">
    <name type="scientific">Dreissena polymorpha</name>
    <name type="common">Zebra mussel</name>
    <name type="synonym">Mytilus polymorpha</name>
    <dbReference type="NCBI Taxonomy" id="45954"/>
    <lineage>
        <taxon>Eukaryota</taxon>
        <taxon>Metazoa</taxon>
        <taxon>Spiralia</taxon>
        <taxon>Lophotrochozoa</taxon>
        <taxon>Mollusca</taxon>
        <taxon>Bivalvia</taxon>
        <taxon>Autobranchia</taxon>
        <taxon>Heteroconchia</taxon>
        <taxon>Euheterodonta</taxon>
        <taxon>Imparidentia</taxon>
        <taxon>Neoheterodontei</taxon>
        <taxon>Myida</taxon>
        <taxon>Dreissenoidea</taxon>
        <taxon>Dreissenidae</taxon>
        <taxon>Dreissena</taxon>
    </lineage>
</organism>
<evidence type="ECO:0000313" key="3">
    <source>
        <dbReference type="Proteomes" id="UP000828390"/>
    </source>
</evidence>
<feature type="region of interest" description="Disordered" evidence="1">
    <location>
        <begin position="1"/>
        <end position="80"/>
    </location>
</feature>
<feature type="compositionally biased region" description="Acidic residues" evidence="1">
    <location>
        <begin position="30"/>
        <end position="41"/>
    </location>
</feature>
<reference evidence="2" key="1">
    <citation type="journal article" date="2019" name="bioRxiv">
        <title>The Genome of the Zebra Mussel, Dreissena polymorpha: A Resource for Invasive Species Research.</title>
        <authorList>
            <person name="McCartney M.A."/>
            <person name="Auch B."/>
            <person name="Kono T."/>
            <person name="Mallez S."/>
            <person name="Zhang Y."/>
            <person name="Obille A."/>
            <person name="Becker A."/>
            <person name="Abrahante J.E."/>
            <person name="Garbe J."/>
            <person name="Badalamenti J.P."/>
            <person name="Herman A."/>
            <person name="Mangelson H."/>
            <person name="Liachko I."/>
            <person name="Sullivan S."/>
            <person name="Sone E.D."/>
            <person name="Koren S."/>
            <person name="Silverstein K.A.T."/>
            <person name="Beckman K.B."/>
            <person name="Gohl D.M."/>
        </authorList>
    </citation>
    <scope>NUCLEOTIDE SEQUENCE</scope>
    <source>
        <strain evidence="2">Duluth1</strain>
        <tissue evidence="2">Whole animal</tissue>
    </source>
</reference>